<dbReference type="InterPro" id="IPR045628">
    <property type="entry name" value="Lhr_WH_dom"/>
</dbReference>
<dbReference type="SMART" id="SM00490">
    <property type="entry name" value="HELICc"/>
    <property type="match status" value="1"/>
</dbReference>
<feature type="domain" description="Helicase C-terminal" evidence="11">
    <location>
        <begin position="286"/>
        <end position="454"/>
    </location>
</feature>
<dbReference type="GO" id="GO:0004386">
    <property type="term" value="F:helicase activity"/>
    <property type="evidence" value="ECO:0007669"/>
    <property type="project" value="UniProtKB-KW"/>
</dbReference>
<dbReference type="Pfam" id="PF08494">
    <property type="entry name" value="DEAD_assoc"/>
    <property type="match status" value="1"/>
</dbReference>
<dbReference type="Pfam" id="PF00271">
    <property type="entry name" value="Helicase_C"/>
    <property type="match status" value="1"/>
</dbReference>
<dbReference type="InterPro" id="IPR014001">
    <property type="entry name" value="Helicase_ATP-bd"/>
</dbReference>
<feature type="compositionally biased region" description="Low complexity" evidence="9">
    <location>
        <begin position="1255"/>
        <end position="1266"/>
    </location>
</feature>
<evidence type="ECO:0000256" key="4">
    <source>
        <dbReference type="ARBA" id="ARBA00022806"/>
    </source>
</evidence>
<dbReference type="Pfam" id="PF23234">
    <property type="entry name" value="WHD_4th_Lhr"/>
    <property type="match status" value="1"/>
</dbReference>
<evidence type="ECO:0000256" key="3">
    <source>
        <dbReference type="ARBA" id="ARBA00022801"/>
    </source>
</evidence>
<dbReference type="InterPro" id="IPR011545">
    <property type="entry name" value="DEAD/DEAH_box_helicase_dom"/>
</dbReference>
<dbReference type="Pfam" id="PF19306">
    <property type="entry name" value="WHD_Lhr"/>
    <property type="match status" value="1"/>
</dbReference>
<dbReference type="GO" id="GO:0016887">
    <property type="term" value="F:ATP hydrolysis activity"/>
    <property type="evidence" value="ECO:0007669"/>
    <property type="project" value="TreeGrafter"/>
</dbReference>
<protein>
    <submittedName>
        <fullName evidence="12">Unannotated protein</fullName>
    </submittedName>
</protein>
<dbReference type="Pfam" id="PF23235">
    <property type="entry name" value="WHD_3rd_Lhr"/>
    <property type="match status" value="1"/>
</dbReference>
<feature type="region of interest" description="Disordered" evidence="9">
    <location>
        <begin position="1250"/>
        <end position="1279"/>
    </location>
</feature>
<keyword evidence="4" id="KW-0347">Helicase</keyword>
<dbReference type="InterPro" id="IPR013701">
    <property type="entry name" value="Lhr-like_DEAD/DEAH_assoc"/>
</dbReference>
<evidence type="ECO:0000256" key="6">
    <source>
        <dbReference type="ARBA" id="ARBA00023125"/>
    </source>
</evidence>
<dbReference type="InterPro" id="IPR001650">
    <property type="entry name" value="Helicase_C-like"/>
</dbReference>
<proteinExistence type="predicted"/>
<keyword evidence="2" id="KW-0227">DNA damage</keyword>
<dbReference type="PANTHER" id="PTHR47962">
    <property type="entry name" value="ATP-DEPENDENT HELICASE LHR-RELATED-RELATED"/>
    <property type="match status" value="1"/>
</dbReference>
<dbReference type="InterPro" id="IPR003593">
    <property type="entry name" value="AAA+_ATPase"/>
</dbReference>
<keyword evidence="5" id="KW-0067">ATP-binding</keyword>
<keyword evidence="8" id="KW-0413">Isomerase</keyword>
<dbReference type="InterPro" id="IPR055369">
    <property type="entry name" value="WH2_Lhr"/>
</dbReference>
<reference evidence="12" key="1">
    <citation type="submission" date="2020-05" db="EMBL/GenBank/DDBJ databases">
        <authorList>
            <person name="Chiriac C."/>
            <person name="Salcher M."/>
            <person name="Ghai R."/>
            <person name="Kavagutti S V."/>
        </authorList>
    </citation>
    <scope>NUCLEOTIDE SEQUENCE</scope>
</reference>
<dbReference type="PANTHER" id="PTHR47962:SF5">
    <property type="entry name" value="ATP-DEPENDENT HELICASE LHR-RELATED"/>
    <property type="match status" value="1"/>
</dbReference>
<dbReference type="SMART" id="SM00382">
    <property type="entry name" value="AAA"/>
    <property type="match status" value="1"/>
</dbReference>
<dbReference type="SUPFAM" id="SSF52540">
    <property type="entry name" value="P-loop containing nucleoside triphosphate hydrolases"/>
    <property type="match status" value="1"/>
</dbReference>
<dbReference type="GO" id="GO:0003677">
    <property type="term" value="F:DNA binding"/>
    <property type="evidence" value="ECO:0007669"/>
    <property type="project" value="UniProtKB-KW"/>
</dbReference>
<dbReference type="InterPro" id="IPR055367">
    <property type="entry name" value="WH4_Lhr"/>
</dbReference>
<evidence type="ECO:0000256" key="7">
    <source>
        <dbReference type="ARBA" id="ARBA00023204"/>
    </source>
</evidence>
<name>A0A6J7CQG5_9ZZZZ</name>
<keyword evidence="7" id="KW-0234">DNA repair</keyword>
<organism evidence="12">
    <name type="scientific">freshwater metagenome</name>
    <dbReference type="NCBI Taxonomy" id="449393"/>
    <lineage>
        <taxon>unclassified sequences</taxon>
        <taxon>metagenomes</taxon>
        <taxon>ecological metagenomes</taxon>
    </lineage>
</organism>
<dbReference type="InterPro" id="IPR052511">
    <property type="entry name" value="ATP-dep_Helicase"/>
</dbReference>
<evidence type="ECO:0000256" key="1">
    <source>
        <dbReference type="ARBA" id="ARBA00022741"/>
    </source>
</evidence>
<dbReference type="GO" id="GO:0005524">
    <property type="term" value="F:ATP binding"/>
    <property type="evidence" value="ECO:0007669"/>
    <property type="project" value="UniProtKB-KW"/>
</dbReference>
<gene>
    <name evidence="12" type="ORF">UFOPK3376_00207</name>
</gene>
<dbReference type="Gene3D" id="3.40.50.300">
    <property type="entry name" value="P-loop containing nucleotide triphosphate hydrolases"/>
    <property type="match status" value="2"/>
</dbReference>
<dbReference type="SMART" id="SM00487">
    <property type="entry name" value="DEXDc"/>
    <property type="match status" value="1"/>
</dbReference>
<dbReference type="PROSITE" id="PS51192">
    <property type="entry name" value="HELICASE_ATP_BIND_1"/>
    <property type="match status" value="1"/>
</dbReference>
<feature type="domain" description="Helicase ATP-binding" evidence="10">
    <location>
        <begin position="33"/>
        <end position="225"/>
    </location>
</feature>
<evidence type="ECO:0000256" key="2">
    <source>
        <dbReference type="ARBA" id="ARBA00022763"/>
    </source>
</evidence>
<keyword evidence="6" id="KW-0238">DNA-binding</keyword>
<evidence type="ECO:0000256" key="8">
    <source>
        <dbReference type="ARBA" id="ARBA00023235"/>
    </source>
</evidence>
<dbReference type="GO" id="GO:0006281">
    <property type="term" value="P:DNA repair"/>
    <property type="evidence" value="ECO:0007669"/>
    <property type="project" value="UniProtKB-KW"/>
</dbReference>
<sequence length="1503" mass="163315">MADHDALQRFSPAVRAWFATSFPEPTPAQVHGWSAITGGQHTLICAPTGSGKTLAAFLSCIDRLVTTPLPEKAARTRVLYISPLRALAFDVEKNLRAPLMGIQLAAERLGEPFVQPVVAMRTGDTSPKDRQALIRRPPDLLITTPESLYLMLTSSAAATLTGIDTVIIDEIHALAPTKRGAHLMLSLERLEEITLQPPQRIGLSATQRPLEEVARFLGGFSEPGRQRPVSIIDAGIRKALEVEVVVPVEDMGAMGQIVSPTELRSGPASSALSPQRSSIWPSIYPRVLELVLAHRSTIIFCNARRQAERLAAKLNEAAEQAGIGVDPDTGRLREDLVKAHHGSLAREQRVVIEDQLKRGVLRAIVATSSLELGIDMGAVDLVIQVESPGSVSRGLQRIGRAGHSVGEPSRGKLFPKHRGDLLEAAVVTRRMVTGQIEATRYLRNPLDVLAQQIVAHTAASGLDISVASVRALVRRCANFAEISDELLDNTLDLLAGRYPSDEFNELRPRIVWDRINDTVRARDGSKRLAVTSGGTIPDRGLFGVFLPDGTRVGELDEEMVYESRPGETFVLGASTWRIEDITFERVTVTPAPGQPGKMPFWHGDRPGRPLELGRALGAFQREIRAAPPAEALERLRTEFALDEFAASNVMMYLSEQADATGVVPDDRTVVVERFRDEIGDWRVCILSPFGTPVHAPWAMAIERRLIDRYDMAIETMWGDDGIVIRLPESADEIPLAELMIDPEEIDELLMATLPQTSLFSARFRECAARALLLPRRRPDRRTPLWQQRQRAADLLAVAAKYPSFPILLETSRECLQDVFDVPALREVLGQLRSRAVRVVSVDTAKASPFAQSLLFNWIAAYMYEGDAPLAERRAAALALDRDLLRDLLGAEELRELLDAGVLADLELELQCLADGRRARSADELHDALRRVGELTASEIELRCEGPAAEWAAALVAERRAIVVRVADTDCYIAADDAARYRDALGCSLPMGLPMAFTDPVARPLEELLRRYARTHGPFVSSDAARRFGLSLERAAGALAALEADERIVLGEFRPDGVAREWCDVDVLRQLRRRSLASLRREVEPVEPQALARFLAVWHGIPGDRRGPEALVETLGLLQGASLVASTLESEILPARVRGYRPSDLDELCTSGEVVWVGAGAIGSGDGRIRLYFADQLPLLAAGLEPADTPGGELHEGIRALLRERGASFWGQLRAASPVATDTELLGALWDLVWAGEVTNDSLAPVRSVISGGGARRPSSAAAAQLRSRPRPGRLTRLGPPAGAGRWSLVAPLLVPRPAPTASAHALALQLLERHGVLTREAVASEGVVGGFSAVYGVLKVLEERGQARRGYFVSGLGAAQFSLPGAVDRLRAVREGPDALHPEDAPDPIVLAATDPAQPYGATLAWPLSVARPARVAGAVVVLASGEPLVWFDRRSHHLVLFPAAQTSTRWADALAGLAKDPRVRSVEVRKLDGMAVPSAGAPTEALKRVGFVEGYRGLVLRA</sequence>
<dbReference type="Pfam" id="PF00270">
    <property type="entry name" value="DEAD"/>
    <property type="match status" value="1"/>
</dbReference>
<evidence type="ECO:0000259" key="10">
    <source>
        <dbReference type="PROSITE" id="PS51192"/>
    </source>
</evidence>
<accession>A0A6J7CQG5</accession>
<evidence type="ECO:0000313" key="12">
    <source>
        <dbReference type="EMBL" id="CAB4860091.1"/>
    </source>
</evidence>
<dbReference type="Pfam" id="PF23236">
    <property type="entry name" value="WHD_2nd_Lhr"/>
    <property type="match status" value="1"/>
</dbReference>
<dbReference type="PROSITE" id="PS51194">
    <property type="entry name" value="HELICASE_CTER"/>
    <property type="match status" value="1"/>
</dbReference>
<dbReference type="InterPro" id="IPR027417">
    <property type="entry name" value="P-loop_NTPase"/>
</dbReference>
<keyword evidence="3" id="KW-0378">Hydrolase</keyword>
<dbReference type="CDD" id="cd18796">
    <property type="entry name" value="SF2_C_LHR"/>
    <property type="match status" value="1"/>
</dbReference>
<dbReference type="EMBL" id="CAFBLP010000003">
    <property type="protein sequence ID" value="CAB4860091.1"/>
    <property type="molecule type" value="Genomic_DNA"/>
</dbReference>
<keyword evidence="1" id="KW-0547">Nucleotide-binding</keyword>
<evidence type="ECO:0000256" key="9">
    <source>
        <dbReference type="SAM" id="MobiDB-lite"/>
    </source>
</evidence>
<evidence type="ECO:0000256" key="5">
    <source>
        <dbReference type="ARBA" id="ARBA00022840"/>
    </source>
</evidence>
<evidence type="ECO:0000259" key="11">
    <source>
        <dbReference type="PROSITE" id="PS51194"/>
    </source>
</evidence>
<dbReference type="InterPro" id="IPR055368">
    <property type="entry name" value="WH3_Lhr"/>
</dbReference>